<dbReference type="EMBL" id="JAPDMZ010000032">
    <property type="protein sequence ID" value="KAK0554950.1"/>
    <property type="molecule type" value="Genomic_DNA"/>
</dbReference>
<feature type="region of interest" description="Disordered" evidence="1">
    <location>
        <begin position="452"/>
        <end position="481"/>
    </location>
</feature>
<feature type="region of interest" description="Disordered" evidence="1">
    <location>
        <begin position="1"/>
        <end position="27"/>
    </location>
</feature>
<dbReference type="AlphaFoldDB" id="A0AAN6GS63"/>
<organism evidence="2 3">
    <name type="scientific">Tilletia horrida</name>
    <dbReference type="NCBI Taxonomy" id="155126"/>
    <lineage>
        <taxon>Eukaryota</taxon>
        <taxon>Fungi</taxon>
        <taxon>Dikarya</taxon>
        <taxon>Basidiomycota</taxon>
        <taxon>Ustilaginomycotina</taxon>
        <taxon>Exobasidiomycetes</taxon>
        <taxon>Tilletiales</taxon>
        <taxon>Tilletiaceae</taxon>
        <taxon>Tilletia</taxon>
    </lineage>
</organism>
<feature type="region of interest" description="Disordered" evidence="1">
    <location>
        <begin position="58"/>
        <end position="97"/>
    </location>
</feature>
<feature type="region of interest" description="Disordered" evidence="1">
    <location>
        <begin position="579"/>
        <end position="619"/>
    </location>
</feature>
<name>A0AAN6GS63_9BASI</name>
<feature type="region of interest" description="Disordered" evidence="1">
    <location>
        <begin position="676"/>
        <end position="704"/>
    </location>
</feature>
<dbReference type="Proteomes" id="UP001176517">
    <property type="component" value="Unassembled WGS sequence"/>
</dbReference>
<accession>A0AAN6GS63</accession>
<keyword evidence="3" id="KW-1185">Reference proteome</keyword>
<feature type="compositionally biased region" description="Basic and acidic residues" evidence="1">
    <location>
        <begin position="1"/>
        <end position="16"/>
    </location>
</feature>
<evidence type="ECO:0000313" key="3">
    <source>
        <dbReference type="Proteomes" id="UP001176517"/>
    </source>
</evidence>
<evidence type="ECO:0000256" key="1">
    <source>
        <dbReference type="SAM" id="MobiDB-lite"/>
    </source>
</evidence>
<feature type="compositionally biased region" description="Low complexity" evidence="1">
    <location>
        <begin position="690"/>
        <end position="703"/>
    </location>
</feature>
<protein>
    <submittedName>
        <fullName evidence="2">Uncharacterized protein</fullName>
    </submittedName>
</protein>
<gene>
    <name evidence="2" type="ORF">OC846_001901</name>
</gene>
<feature type="compositionally biased region" description="Basic and acidic residues" evidence="1">
    <location>
        <begin position="78"/>
        <end position="97"/>
    </location>
</feature>
<evidence type="ECO:0000313" key="2">
    <source>
        <dbReference type="EMBL" id="KAK0554950.1"/>
    </source>
</evidence>
<reference evidence="2" key="1">
    <citation type="journal article" date="2023" name="PhytoFront">
        <title>Draft Genome Resources of Seven Strains of Tilletia horrida, Causal Agent of Kernel Smut of Rice.</title>
        <authorList>
            <person name="Khanal S."/>
            <person name="Antony Babu S."/>
            <person name="Zhou X.G."/>
        </authorList>
    </citation>
    <scope>NUCLEOTIDE SEQUENCE</scope>
    <source>
        <strain evidence="2">TX6</strain>
    </source>
</reference>
<proteinExistence type="predicted"/>
<sequence length="839" mass="93693">MEAWEKLRRTDERDHGATLAHGRARQQRSMERDAHLLHLYHEHLHWAHFETRPMQTNLRNLLPRSPPPASTYSSTLHNQDHSFQSEDNREESHEREQQLARLHKWDHAERQRRQFAKLRYGRNAAFRLVNKWGVLSLPVSASPEQQSDRLQDWFPAFFDTMQLALSHYPGDEKHRRLSSEMRERGGAQLALLRETMQLIMADRKYASADELVRFFEHDRDSITDEKVGDHRRRPSPMDRLRNDSDTLAQVIYELARRQEWDAVERIWYLSLRRRPPPALRGHQPGAMNDGIAVAYLSAQIERCQPPSSARIRDEARRRAGSPWRQIGSSEGRILLSHQRSTHLRRVLAEVWTQQPYASTSSDDLGAALPVRTVPLISSRFLGKIFHVASVFPHACGRAILGLWADLLPSALDDGINSSNDTRDPEKVALSSRVLASALDLVAWNTSSALSGAPTDENIEGSGSLLPWRRKTDGSSTGPGHISAQTMRHLFRSLLFAQHPHLASMRTTPLEEVLHAERRRVGSSVGDHEFVSAGRRGRVASFFRKVLLSATVGESWMSRLTTAGPDEDGAENDKIVFPIAPAAPYRRDDDPPSTSSGRFFDDNANDLAVSDGQESNMHHQPQRPYINFDAEVFEKYALLLHVMTMPQSSVTFQPFHGDGQGRSGGPTAIRQFRLALGSPAGPAGQDSERGTSTTSSSSSAAPSSNFDSLLIKDQREEGAAAAAASTPVHPDEVLLVLTWMRALGLSPSKNLLCLLSVHLIETLPPGLMSSSSTQRASPSPLGPLSEWVAEWEKHVGVGGERGKGVVTRLSDDDVGRWLGRIRRKRAGARGRSNANRSWAG</sequence>
<comment type="caution">
    <text evidence="2">The sequence shown here is derived from an EMBL/GenBank/DDBJ whole genome shotgun (WGS) entry which is preliminary data.</text>
</comment>